<dbReference type="InterPro" id="IPR057727">
    <property type="entry name" value="WCX_dom"/>
</dbReference>
<dbReference type="InterPro" id="IPR026881">
    <property type="entry name" value="WYL_dom"/>
</dbReference>
<evidence type="ECO:0000259" key="3">
    <source>
        <dbReference type="Pfam" id="PF25583"/>
    </source>
</evidence>
<organism evidence="4 5">
    <name type="scientific">Corynebacterium massiliense DSM 45435</name>
    <dbReference type="NCBI Taxonomy" id="1121364"/>
    <lineage>
        <taxon>Bacteria</taxon>
        <taxon>Bacillati</taxon>
        <taxon>Actinomycetota</taxon>
        <taxon>Actinomycetes</taxon>
        <taxon>Mycobacteriales</taxon>
        <taxon>Corynebacteriaceae</taxon>
        <taxon>Corynebacterium</taxon>
    </lineage>
</organism>
<proteinExistence type="predicted"/>
<dbReference type="RefSeq" id="WP_027018440.1">
    <property type="nucleotide sequence ID" value="NZ_ATVG01000001.1"/>
</dbReference>
<evidence type="ECO:0000259" key="2">
    <source>
        <dbReference type="Pfam" id="PF19187"/>
    </source>
</evidence>
<dbReference type="EMBL" id="CP063189">
    <property type="protein sequence ID" value="WCZ32508.1"/>
    <property type="molecule type" value="Genomic_DNA"/>
</dbReference>
<dbReference type="PIRSF" id="PIRSF016838">
    <property type="entry name" value="PafC"/>
    <property type="match status" value="1"/>
</dbReference>
<evidence type="ECO:0000259" key="1">
    <source>
        <dbReference type="Pfam" id="PF13280"/>
    </source>
</evidence>
<sequence>MADSTDKHRMLVGALNLIPYFQSHPGASLMEAATDLGMGVEEVHEALTSLFCSGVGRGTEDLIDLTFSYRDGVTITEDQGLNKPLRLTATEAGALLLTLEALESSPGLADSHAVQSAAAKLRGIMDSKTRGIYDSLADVDPAAEDSQAQMALTRAVDARQRARFDYWSARAEEWTRREVDPARLFLVEDVAYLIAWEPASNAHRTFRIDRMRHVELVEEKSAPHLGQLSFDPTDPFNFRQAERAEVSVDSQATWLAEVADLELSADAEAGADNRGSEGWIPATVPVQSEEWAVRFILGHADRVRVEAPAELRQAVANKAAAGLNRYTH</sequence>
<dbReference type="Pfam" id="PF25583">
    <property type="entry name" value="WCX"/>
    <property type="match status" value="1"/>
</dbReference>
<dbReference type="Pfam" id="PF19187">
    <property type="entry name" value="HTH_PafC"/>
    <property type="match status" value="1"/>
</dbReference>
<feature type="domain" description="WYL" evidence="1">
    <location>
        <begin position="151"/>
        <end position="216"/>
    </location>
</feature>
<evidence type="ECO:0000313" key="5">
    <source>
        <dbReference type="Proteomes" id="UP001220064"/>
    </source>
</evidence>
<feature type="domain" description="PafC HTH" evidence="2">
    <location>
        <begin position="11"/>
        <end position="122"/>
    </location>
</feature>
<dbReference type="InterPro" id="IPR051534">
    <property type="entry name" value="CBASS_pafABC_assoc_protein"/>
</dbReference>
<evidence type="ECO:0000313" key="4">
    <source>
        <dbReference type="EMBL" id="WCZ32508.1"/>
    </source>
</evidence>
<evidence type="ECO:0008006" key="6">
    <source>
        <dbReference type="Google" id="ProtNLM"/>
    </source>
</evidence>
<dbReference type="InterPro" id="IPR043839">
    <property type="entry name" value="PafC_HTH"/>
</dbReference>
<dbReference type="PANTHER" id="PTHR34580:SF1">
    <property type="entry name" value="PROTEIN PAFC"/>
    <property type="match status" value="1"/>
</dbReference>
<dbReference type="InterPro" id="IPR028349">
    <property type="entry name" value="PafC-like"/>
</dbReference>
<dbReference type="Proteomes" id="UP001220064">
    <property type="component" value="Chromosome"/>
</dbReference>
<protein>
    <recommendedName>
        <fullName evidence="6">WYL domain-containing protein</fullName>
    </recommendedName>
</protein>
<dbReference type="Pfam" id="PF13280">
    <property type="entry name" value="WYL"/>
    <property type="match status" value="1"/>
</dbReference>
<reference evidence="4 5" key="1">
    <citation type="submission" date="2020-10" db="EMBL/GenBank/DDBJ databases">
        <title>Complete genome sequence of Corynebacterium massiliense DSM 45435, type strain of Corynebacterium massiliense.</title>
        <authorList>
            <person name="Busche T."/>
            <person name="Kalinowski J."/>
            <person name="Ruckert C."/>
        </authorList>
    </citation>
    <scope>NUCLEOTIDE SEQUENCE [LARGE SCALE GENOMIC DNA]</scope>
    <source>
        <strain evidence="4 5">DSM 45435</strain>
    </source>
</reference>
<feature type="domain" description="WCX" evidence="3">
    <location>
        <begin position="245"/>
        <end position="321"/>
    </location>
</feature>
<accession>A0ABY7U8B5</accession>
<keyword evidence="5" id="KW-1185">Reference proteome</keyword>
<name>A0ABY7U8B5_9CORY</name>
<dbReference type="PANTHER" id="PTHR34580">
    <property type="match status" value="1"/>
</dbReference>
<dbReference type="PROSITE" id="PS52050">
    <property type="entry name" value="WYL"/>
    <property type="match status" value="1"/>
</dbReference>
<gene>
    <name evidence="4" type="ORF">CMASS_05330</name>
</gene>